<reference evidence="2 3" key="1">
    <citation type="journal article" date="2016" name="Front. Microbiol.">
        <title>Genomic Resource of Rice Seed Associated Bacteria.</title>
        <authorList>
            <person name="Midha S."/>
            <person name="Bansal K."/>
            <person name="Sharma S."/>
            <person name="Kumar N."/>
            <person name="Patil P.P."/>
            <person name="Chaudhry V."/>
            <person name="Patil P.B."/>
        </authorList>
    </citation>
    <scope>NUCLEOTIDE SEQUENCE [LARGE SCALE GENOMIC DNA]</scope>
    <source>
        <strain evidence="2 3">NS96</strain>
    </source>
</reference>
<accession>A0AAJ0LIW7</accession>
<gene>
    <name evidence="2" type="ORF">NS96R_14165</name>
</gene>
<dbReference type="RefSeq" id="WP_058639010.1">
    <property type="nucleotide sequence ID" value="NZ_LDSN01000036.1"/>
</dbReference>
<evidence type="ECO:0000313" key="3">
    <source>
        <dbReference type="Proteomes" id="UP000071644"/>
    </source>
</evidence>
<protein>
    <submittedName>
        <fullName evidence="2">Uncharacterized protein</fullName>
    </submittedName>
</protein>
<organism evidence="2 3">
    <name type="scientific">Pseudomonas parafulva</name>
    <dbReference type="NCBI Taxonomy" id="157782"/>
    <lineage>
        <taxon>Bacteria</taxon>
        <taxon>Pseudomonadati</taxon>
        <taxon>Pseudomonadota</taxon>
        <taxon>Gammaproteobacteria</taxon>
        <taxon>Pseudomonadales</taxon>
        <taxon>Pseudomonadaceae</taxon>
        <taxon>Pseudomonas</taxon>
    </lineage>
</organism>
<feature type="region of interest" description="Disordered" evidence="1">
    <location>
        <begin position="82"/>
        <end position="126"/>
    </location>
</feature>
<feature type="compositionally biased region" description="Polar residues" evidence="1">
    <location>
        <begin position="117"/>
        <end position="126"/>
    </location>
</feature>
<proteinExistence type="predicted"/>
<dbReference type="AlphaFoldDB" id="A0AAJ0LIW7"/>
<dbReference type="Proteomes" id="UP000071644">
    <property type="component" value="Unassembled WGS sequence"/>
</dbReference>
<dbReference type="EMBL" id="LDSN01000036">
    <property type="protein sequence ID" value="KTT16893.1"/>
    <property type="molecule type" value="Genomic_DNA"/>
</dbReference>
<name>A0AAJ0LIW7_9PSED</name>
<evidence type="ECO:0000256" key="1">
    <source>
        <dbReference type="SAM" id="MobiDB-lite"/>
    </source>
</evidence>
<evidence type="ECO:0000313" key="2">
    <source>
        <dbReference type="EMBL" id="KTT16893.1"/>
    </source>
</evidence>
<sequence>MTVKINRDSGANPRPLIESLVKGQSYPFVATLKHSNTFPLVVPSAGVTGVIQRDEPTPVRIRSFDQAWNLIVDLAELAKLASGAGGESAEGPPAFAELETSASTKAKNRRAAATDEPAQTTAPEGV</sequence>
<comment type="caution">
    <text evidence="2">The sequence shown here is derived from an EMBL/GenBank/DDBJ whole genome shotgun (WGS) entry which is preliminary data.</text>
</comment>